<feature type="compositionally biased region" description="Low complexity" evidence="1">
    <location>
        <begin position="309"/>
        <end position="318"/>
    </location>
</feature>
<feature type="region of interest" description="Disordered" evidence="1">
    <location>
        <begin position="705"/>
        <end position="758"/>
    </location>
</feature>
<feature type="compositionally biased region" description="Basic and acidic residues" evidence="1">
    <location>
        <begin position="623"/>
        <end position="645"/>
    </location>
</feature>
<feature type="region of interest" description="Disordered" evidence="1">
    <location>
        <begin position="201"/>
        <end position="264"/>
    </location>
</feature>
<dbReference type="CDD" id="cd11655">
    <property type="entry name" value="rap1_myb-like"/>
    <property type="match status" value="1"/>
</dbReference>
<dbReference type="EMBL" id="JABCKV010000073">
    <property type="protein sequence ID" value="KAG5644345.1"/>
    <property type="molecule type" value="Genomic_DNA"/>
</dbReference>
<gene>
    <name evidence="3" type="ORF">DXG03_008642</name>
</gene>
<evidence type="ECO:0000313" key="3">
    <source>
        <dbReference type="EMBL" id="KAG5644345.1"/>
    </source>
</evidence>
<name>A0A9P7G7R8_9AGAR</name>
<accession>A0A9P7G7R8</accession>
<keyword evidence="4" id="KW-1185">Reference proteome</keyword>
<feature type="region of interest" description="Disordered" evidence="1">
    <location>
        <begin position="294"/>
        <end position="377"/>
    </location>
</feature>
<dbReference type="Pfam" id="PF08914">
    <property type="entry name" value="Myb_Rap1"/>
    <property type="match status" value="1"/>
</dbReference>
<dbReference type="InterPro" id="IPR015010">
    <property type="entry name" value="TERF2IP_Myb"/>
</dbReference>
<feature type="region of interest" description="Disordered" evidence="1">
    <location>
        <begin position="82"/>
        <end position="140"/>
    </location>
</feature>
<feature type="region of interest" description="Disordered" evidence="1">
    <location>
        <begin position="623"/>
        <end position="670"/>
    </location>
</feature>
<dbReference type="InterPro" id="IPR009057">
    <property type="entry name" value="Homeodomain-like_sf"/>
</dbReference>
<dbReference type="Proteomes" id="UP000775547">
    <property type="component" value="Unassembled WGS sequence"/>
</dbReference>
<dbReference type="Gene3D" id="1.10.10.60">
    <property type="entry name" value="Homeodomain-like"/>
    <property type="match status" value="1"/>
</dbReference>
<reference evidence="3" key="1">
    <citation type="submission" date="2020-07" db="EMBL/GenBank/DDBJ databases">
        <authorList>
            <person name="Nieuwenhuis M."/>
            <person name="Van De Peppel L.J.J."/>
        </authorList>
    </citation>
    <scope>NUCLEOTIDE SEQUENCE</scope>
    <source>
        <strain evidence="3">AP01</strain>
        <tissue evidence="3">Mycelium</tissue>
    </source>
</reference>
<evidence type="ECO:0000259" key="2">
    <source>
        <dbReference type="Pfam" id="PF08914"/>
    </source>
</evidence>
<reference evidence="3" key="2">
    <citation type="submission" date="2021-10" db="EMBL/GenBank/DDBJ databases">
        <title>Phylogenomics reveals ancestral predisposition of the termite-cultivated fungus Termitomyces towards a domesticated lifestyle.</title>
        <authorList>
            <person name="Auxier B."/>
            <person name="Grum-Grzhimaylo A."/>
            <person name="Cardenas M.E."/>
            <person name="Lodge J.D."/>
            <person name="Laessoe T."/>
            <person name="Pedersen O."/>
            <person name="Smith M.E."/>
            <person name="Kuyper T.W."/>
            <person name="Franco-Molano E.A."/>
            <person name="Baroni T.J."/>
            <person name="Aanen D.K."/>
        </authorList>
    </citation>
    <scope>NUCLEOTIDE SEQUENCE</scope>
    <source>
        <strain evidence="3">AP01</strain>
        <tissue evidence="3">Mycelium</tissue>
    </source>
</reference>
<feature type="domain" description="TERF2-interacting telomeric protein 1 Myb" evidence="2">
    <location>
        <begin position="7"/>
        <end position="63"/>
    </location>
</feature>
<feature type="region of interest" description="Disordered" evidence="1">
    <location>
        <begin position="505"/>
        <end position="528"/>
    </location>
</feature>
<feature type="region of interest" description="Disordered" evidence="1">
    <location>
        <begin position="394"/>
        <end position="449"/>
    </location>
</feature>
<proteinExistence type="predicted"/>
<organism evidence="3 4">
    <name type="scientific">Asterophora parasitica</name>
    <dbReference type="NCBI Taxonomy" id="117018"/>
    <lineage>
        <taxon>Eukaryota</taxon>
        <taxon>Fungi</taxon>
        <taxon>Dikarya</taxon>
        <taxon>Basidiomycota</taxon>
        <taxon>Agaricomycotina</taxon>
        <taxon>Agaricomycetes</taxon>
        <taxon>Agaricomycetidae</taxon>
        <taxon>Agaricales</taxon>
        <taxon>Tricholomatineae</taxon>
        <taxon>Lyophyllaceae</taxon>
        <taxon>Asterophora</taxon>
    </lineage>
</organism>
<sequence>MTGRVSFTSDEEKLLVKYIARYKPGLKGRAGNQLYIQLCEDTDNKWKWSRRHPWQSWRDRYYKNQVWYDGEIKKYQMKHGISDGEPVKQGGAKNKGVVAEKQEDKEEEEEQQGLDGIEDEDAEYAPIALGKRKRGPGDEEKRVKLDSVSVGLVLRAQQYLKRDYQGQYRQPSESMFVMGRGTTFKEGGELEKLNGEINSRARTASPPLDISNTLNPNVDSARASNQTVRQQTHADPQPVASTSKVQLSPRHQNFPNSTSSPRRRWHSNEEYFATPPASPSPTAPSDYARLRHRLPKLKEGPFGNRFSGRRGSSDGASDSSDEEDKGKVWPPVRQRGPPLNGEGSHRQDIAEIQSGLSAEQQANQALEGSTDQPASLPRTAHPLQTIHAQAQALFSNGGAGPDHTAEKLPSQPQTGPGTRGKTHRKLWTAADNPFVTHASDGGRDLNSEMRPREELVRNHTIGNSQEIQSNFGRRVDLRAEMAKRSVRSSSAVHSRSQSITTAVSLATSGARTSASRSPPLATHRLEHTRRRSSLISVSVAEEDRKHIEHLGVTRAVKMIAKNFGFRDEVVTRAWNHFENIALTEEFFRRCLKKTKSVQDEVIEEMERDGIFVEAPFQAIADEPHGRQEPEADSEASHQPKWEQYREPTSAPSTTGRSMSRKTKDKDFKIKPLPIGRAMSEYAPPYRTRAGQYMRLVKQGRVEEALSREKRRASGGSGIFPGLRSVSATQESPQSGGKRLGMEDDEVDRSVEEVGDEDTVKNALLREEEEEAFLSANAENALELRCIEQRTDVDAILLWTASRLAEFRANSGTSPSPSL</sequence>
<feature type="compositionally biased region" description="Polar residues" evidence="1">
    <location>
        <begin position="725"/>
        <end position="734"/>
    </location>
</feature>
<feature type="compositionally biased region" description="Polar residues" evidence="1">
    <location>
        <begin position="210"/>
        <end position="260"/>
    </location>
</feature>
<dbReference type="OrthoDB" id="435460at2759"/>
<feature type="compositionally biased region" description="Acidic residues" evidence="1">
    <location>
        <begin position="105"/>
        <end position="123"/>
    </location>
</feature>
<dbReference type="SUPFAM" id="SSF46689">
    <property type="entry name" value="Homeodomain-like"/>
    <property type="match status" value="1"/>
</dbReference>
<evidence type="ECO:0000313" key="4">
    <source>
        <dbReference type="Proteomes" id="UP000775547"/>
    </source>
</evidence>
<feature type="compositionally biased region" description="Low complexity" evidence="1">
    <location>
        <begin position="505"/>
        <end position="517"/>
    </location>
</feature>
<protein>
    <recommendedName>
        <fullName evidence="2">TERF2-interacting telomeric protein 1 Myb domain-containing protein</fullName>
    </recommendedName>
</protein>
<feature type="compositionally biased region" description="Polar residues" evidence="1">
    <location>
        <begin position="354"/>
        <end position="373"/>
    </location>
</feature>
<evidence type="ECO:0000256" key="1">
    <source>
        <dbReference type="SAM" id="MobiDB-lite"/>
    </source>
</evidence>
<feature type="compositionally biased region" description="Basic and acidic residues" evidence="1">
    <location>
        <begin position="440"/>
        <end position="449"/>
    </location>
</feature>
<comment type="caution">
    <text evidence="3">The sequence shown here is derived from an EMBL/GenBank/DDBJ whole genome shotgun (WGS) entry which is preliminary data.</text>
</comment>
<feature type="compositionally biased region" description="Basic and acidic residues" evidence="1">
    <location>
        <begin position="747"/>
        <end position="758"/>
    </location>
</feature>
<dbReference type="AlphaFoldDB" id="A0A9P7G7R8"/>